<accession>A0A1G4G3G0</accession>
<dbReference type="PROSITE" id="PS52016">
    <property type="entry name" value="TONB_DEPENDENT_REC_3"/>
    <property type="match status" value="1"/>
</dbReference>
<keyword evidence="9" id="KW-0675">Receptor</keyword>
<dbReference type="Gene3D" id="2.60.40.1120">
    <property type="entry name" value="Carboxypeptidase-like, regulatory domain"/>
    <property type="match status" value="1"/>
</dbReference>
<evidence type="ECO:0000256" key="7">
    <source>
        <dbReference type="PROSITE-ProRule" id="PRU01360"/>
    </source>
</evidence>
<dbReference type="Gene3D" id="2.170.130.10">
    <property type="entry name" value="TonB-dependent receptor, plug domain"/>
    <property type="match status" value="1"/>
</dbReference>
<dbReference type="InterPro" id="IPR023996">
    <property type="entry name" value="TonB-dep_OMP_SusC/RagA"/>
</dbReference>
<evidence type="ECO:0000256" key="2">
    <source>
        <dbReference type="ARBA" id="ARBA00022448"/>
    </source>
</evidence>
<dbReference type="NCBIfam" id="TIGR04057">
    <property type="entry name" value="SusC_RagA_signa"/>
    <property type="match status" value="1"/>
</dbReference>
<comment type="similarity">
    <text evidence="7">Belongs to the TonB-dependent receptor family.</text>
</comment>
<dbReference type="KEGG" id="pmuc:ING2E5A_0239"/>
<evidence type="ECO:0000256" key="5">
    <source>
        <dbReference type="ARBA" id="ARBA00023136"/>
    </source>
</evidence>
<comment type="subcellular location">
    <subcellularLocation>
        <location evidence="1 7">Cell outer membrane</location>
        <topology evidence="1 7">Multi-pass membrane protein</topology>
    </subcellularLocation>
</comment>
<dbReference type="NCBIfam" id="TIGR04056">
    <property type="entry name" value="OMP_RagA_SusC"/>
    <property type="match status" value="1"/>
</dbReference>
<dbReference type="InterPro" id="IPR037066">
    <property type="entry name" value="Plug_dom_sf"/>
</dbReference>
<dbReference type="EMBL" id="LT608328">
    <property type="protein sequence ID" value="SCM55318.1"/>
    <property type="molecule type" value="Genomic_DNA"/>
</dbReference>
<evidence type="ECO:0000313" key="10">
    <source>
        <dbReference type="Proteomes" id="UP000178485"/>
    </source>
</evidence>
<dbReference type="Pfam" id="PF13715">
    <property type="entry name" value="CarbopepD_reg_2"/>
    <property type="match status" value="1"/>
</dbReference>
<dbReference type="InterPro" id="IPR023997">
    <property type="entry name" value="TonB-dep_OMP_SusC/RagA_CS"/>
</dbReference>
<keyword evidence="2 7" id="KW-0813">Transport</keyword>
<keyword evidence="5 7" id="KW-0472">Membrane</keyword>
<dbReference type="InterPro" id="IPR012910">
    <property type="entry name" value="Plug_dom"/>
</dbReference>
<evidence type="ECO:0000313" key="9">
    <source>
        <dbReference type="EMBL" id="SCM55318.1"/>
    </source>
</evidence>
<dbReference type="InterPro" id="IPR008969">
    <property type="entry name" value="CarboxyPept-like_regulatory"/>
</dbReference>
<gene>
    <name evidence="9" type="primary">susC5</name>
    <name evidence="9" type="ORF">ING2E5A_0239</name>
</gene>
<sequence>MKKNYPHERAVARRSLFKRGGWLISALILCIAAHGQSEADIHTRTVTLGFTQERLFDALLLLEQRSGFQLVFPSEPVNAAHLIDLPEEERTVAVTLQLILRETGLGFRQSGKTIVLYPENRQNNLPVNQTKVTVRGTVTDEKGEPLPGAVVMPKEESGINGTVTDLDGKFILSDLPADGILLISFVGYETQEVAINGATAPLYILLRPGVQLLEEVVVTGYQSIARGKVTGAVSTVDADALQERYTTNIISNLEGRVAGLVTDGEKITIRGAGSLYAGNNPLVVVDGLPIEGSWQDLNPYDIESVTVLKDAAATAMYGSRASAGIIVINTKKPRQTDRVSVDVQANFTIHQKRNLDYADNFYMTPAQQVDAEADYYKYRYITEETAVNNRVSFRDNTLNKNRPFSPIQYAYYRLGENLVTESEVNQLLGELRQNNYAKEYAEHLLRNQIVQQYNVAVRNMTDRYQSNLVFNYKHDNSGYINENDNRFTIFYKGEYRMARWLNLSFGVNSILQNGHYSSYDGWLNKAKDPFSEFAYSRLINDDGSYADHSRFSNGLFEDDPAFRPSHYNALEEMGYDQTRYDRQSSRYNGGLLFYLMEGLTAQAQFIYESERSNNSRFSEAESYLMRMMRNAYTRRSGDNWEYMIPETGGRLVTENRKGDYWTTRGQLNYSRLIAEKHAIDLLAGLEFRETRHKGTRSLLMGYDDQLQTQNTANLDLVELRAWQTNPYYYDMNTISFFSLIENGMGLIPEEWHRFASGYGNVTYTYNKKYNLFGSFRKDYADVYGLNSKYRGKPLWSAGASWVISDEPFMEATGCVNYLKLRTSYGITGNIVPNVTSIMVATTNIPVNTWTQQPRAQITRPANPFLTWEKTATSNLGVDFGLLNTRLRGAIDFYYKRADDVYALKTLEPTTGFSNMWMNMASLYNKGVELDLTYDWFSSGGDRNRLTWSTNLTMAYNHNEITYIESLAKTAGDLAGDYRYREGSPISAMWSYRFGGLTDEGQRTFLDQDGTQLTGNQISGRDVDAVIFSGQRDPKITMGMINTFRYKGFSLSAMAVYYGKNHMRSLQEGTLSSPAGAYNPEPMRSYLLDAWRPDHTDTTVPGIFQYDRSSTTDGAGAYNFLDIYVQPADFIKIRNIVLGYDLPAAWKVKGGLQNATLRFQIDNLPPLWKKNRIGVDPETGGISRPASFILGLTLNF</sequence>
<keyword evidence="6 7" id="KW-0998">Cell outer membrane</keyword>
<dbReference type="Pfam" id="PF07715">
    <property type="entry name" value="Plug"/>
    <property type="match status" value="1"/>
</dbReference>
<organism evidence="9 10">
    <name type="scientific">Petrimonas mucosa</name>
    <dbReference type="NCBI Taxonomy" id="1642646"/>
    <lineage>
        <taxon>Bacteria</taxon>
        <taxon>Pseudomonadati</taxon>
        <taxon>Bacteroidota</taxon>
        <taxon>Bacteroidia</taxon>
        <taxon>Bacteroidales</taxon>
        <taxon>Dysgonomonadaceae</taxon>
        <taxon>Petrimonas</taxon>
    </lineage>
</organism>
<proteinExistence type="inferred from homology"/>
<dbReference type="AlphaFoldDB" id="A0A1G4G3G0"/>
<keyword evidence="3 7" id="KW-1134">Transmembrane beta strand</keyword>
<evidence type="ECO:0000256" key="4">
    <source>
        <dbReference type="ARBA" id="ARBA00022692"/>
    </source>
</evidence>
<feature type="domain" description="TonB-dependent receptor plug" evidence="8">
    <location>
        <begin position="228"/>
        <end position="325"/>
    </location>
</feature>
<dbReference type="SUPFAM" id="SSF56935">
    <property type="entry name" value="Porins"/>
    <property type="match status" value="1"/>
</dbReference>
<dbReference type="GO" id="GO:0009279">
    <property type="term" value="C:cell outer membrane"/>
    <property type="evidence" value="ECO:0007669"/>
    <property type="project" value="UniProtKB-SubCell"/>
</dbReference>
<dbReference type="InterPro" id="IPR036942">
    <property type="entry name" value="Beta-barrel_TonB_sf"/>
</dbReference>
<evidence type="ECO:0000256" key="3">
    <source>
        <dbReference type="ARBA" id="ARBA00022452"/>
    </source>
</evidence>
<reference evidence="9 10" key="1">
    <citation type="submission" date="2016-08" db="EMBL/GenBank/DDBJ databases">
        <authorList>
            <person name="Seilhamer J.J."/>
        </authorList>
    </citation>
    <scope>NUCLEOTIDE SEQUENCE [LARGE SCALE GENOMIC DNA]</scope>
    <source>
        <strain evidence="9">ING2-E5A</strain>
    </source>
</reference>
<dbReference type="InterPro" id="IPR039426">
    <property type="entry name" value="TonB-dep_rcpt-like"/>
</dbReference>
<dbReference type="SUPFAM" id="SSF49464">
    <property type="entry name" value="Carboxypeptidase regulatory domain-like"/>
    <property type="match status" value="1"/>
</dbReference>
<dbReference type="STRING" id="1642646.ING2E5A_0239"/>
<dbReference type="Proteomes" id="UP000178485">
    <property type="component" value="Chromosome i"/>
</dbReference>
<evidence type="ECO:0000256" key="1">
    <source>
        <dbReference type="ARBA" id="ARBA00004571"/>
    </source>
</evidence>
<keyword evidence="10" id="KW-1185">Reference proteome</keyword>
<evidence type="ECO:0000256" key="6">
    <source>
        <dbReference type="ARBA" id="ARBA00023237"/>
    </source>
</evidence>
<keyword evidence="4 7" id="KW-0812">Transmembrane</keyword>
<protein>
    <submittedName>
        <fullName evidence="9">TonB-dependent receptor SusC</fullName>
    </submittedName>
</protein>
<evidence type="ECO:0000259" key="8">
    <source>
        <dbReference type="Pfam" id="PF07715"/>
    </source>
</evidence>
<dbReference type="Gene3D" id="2.40.170.20">
    <property type="entry name" value="TonB-dependent receptor, beta-barrel domain"/>
    <property type="match status" value="1"/>
</dbReference>
<name>A0A1G4G3G0_9BACT</name>
<dbReference type="RefSeq" id="WP_161941920.1">
    <property type="nucleotide sequence ID" value="NZ_LT608328.1"/>
</dbReference>